<dbReference type="EMBL" id="MN738876">
    <property type="protein sequence ID" value="QHT29315.1"/>
    <property type="molecule type" value="Genomic_DNA"/>
</dbReference>
<protein>
    <recommendedName>
        <fullName evidence="4">RING-type domain-containing protein</fullName>
    </recommendedName>
</protein>
<evidence type="ECO:0000313" key="5">
    <source>
        <dbReference type="EMBL" id="QHT29315.1"/>
    </source>
</evidence>
<name>A0A6C0EPS1_9ZZZZ</name>
<dbReference type="AlphaFoldDB" id="A0A6C0EPS1"/>
<feature type="domain" description="RING-type" evidence="4">
    <location>
        <begin position="3"/>
        <end position="42"/>
    </location>
</feature>
<dbReference type="InterPro" id="IPR013083">
    <property type="entry name" value="Znf_RING/FYVE/PHD"/>
</dbReference>
<accession>A0A6C0EPS1</accession>
<dbReference type="InterPro" id="IPR017907">
    <property type="entry name" value="Znf_RING_CS"/>
</dbReference>
<dbReference type="GO" id="GO:0008270">
    <property type="term" value="F:zinc ion binding"/>
    <property type="evidence" value="ECO:0007669"/>
    <property type="project" value="UniProtKB-KW"/>
</dbReference>
<keyword evidence="2" id="KW-0863">Zinc-finger</keyword>
<keyword evidence="3" id="KW-0862">Zinc</keyword>
<keyword evidence="1" id="KW-0479">Metal-binding</keyword>
<evidence type="ECO:0000259" key="4">
    <source>
        <dbReference type="PROSITE" id="PS50089"/>
    </source>
</evidence>
<evidence type="ECO:0000256" key="2">
    <source>
        <dbReference type="ARBA" id="ARBA00022771"/>
    </source>
</evidence>
<evidence type="ECO:0000256" key="3">
    <source>
        <dbReference type="ARBA" id="ARBA00022833"/>
    </source>
</evidence>
<dbReference type="SUPFAM" id="SSF57850">
    <property type="entry name" value="RING/U-box"/>
    <property type="match status" value="1"/>
</dbReference>
<sequence length="57" mass="6589">MQCAICLNKIENVLFLTCAHGFCRNCVIMLIKKRTRKCPICRTKITWTIPQISCCAR</sequence>
<organism evidence="5">
    <name type="scientific">viral metagenome</name>
    <dbReference type="NCBI Taxonomy" id="1070528"/>
    <lineage>
        <taxon>unclassified sequences</taxon>
        <taxon>metagenomes</taxon>
        <taxon>organismal metagenomes</taxon>
    </lineage>
</organism>
<dbReference type="Pfam" id="PF13920">
    <property type="entry name" value="zf-C3HC4_3"/>
    <property type="match status" value="1"/>
</dbReference>
<reference evidence="5" key="1">
    <citation type="journal article" date="2020" name="Nature">
        <title>Giant virus diversity and host interactions through global metagenomics.</title>
        <authorList>
            <person name="Schulz F."/>
            <person name="Roux S."/>
            <person name="Paez-Espino D."/>
            <person name="Jungbluth S."/>
            <person name="Walsh D.A."/>
            <person name="Denef V.J."/>
            <person name="McMahon K.D."/>
            <person name="Konstantinidis K.T."/>
            <person name="Eloe-Fadrosh E.A."/>
            <person name="Kyrpides N.C."/>
            <person name="Woyke T."/>
        </authorList>
    </citation>
    <scope>NUCLEOTIDE SEQUENCE</scope>
    <source>
        <strain evidence="5">GVMAG-M-3300005589-24</strain>
    </source>
</reference>
<dbReference type="Gene3D" id="3.30.40.10">
    <property type="entry name" value="Zinc/RING finger domain, C3HC4 (zinc finger)"/>
    <property type="match status" value="1"/>
</dbReference>
<proteinExistence type="predicted"/>
<evidence type="ECO:0000256" key="1">
    <source>
        <dbReference type="ARBA" id="ARBA00022723"/>
    </source>
</evidence>
<dbReference type="PROSITE" id="PS50089">
    <property type="entry name" value="ZF_RING_2"/>
    <property type="match status" value="1"/>
</dbReference>
<dbReference type="PROSITE" id="PS00518">
    <property type="entry name" value="ZF_RING_1"/>
    <property type="match status" value="1"/>
</dbReference>
<dbReference type="InterPro" id="IPR001841">
    <property type="entry name" value="Znf_RING"/>
</dbReference>
<dbReference type="SMART" id="SM00184">
    <property type="entry name" value="RING"/>
    <property type="match status" value="1"/>
</dbReference>